<organism evidence="14">
    <name type="scientific">Desulfobacca acetoxidans</name>
    <dbReference type="NCBI Taxonomy" id="60893"/>
    <lineage>
        <taxon>Bacteria</taxon>
        <taxon>Pseudomonadati</taxon>
        <taxon>Thermodesulfobacteriota</taxon>
        <taxon>Desulfobaccia</taxon>
        <taxon>Desulfobaccales</taxon>
        <taxon>Desulfobaccaceae</taxon>
        <taxon>Desulfobacca</taxon>
    </lineage>
</organism>
<comment type="similarity">
    <text evidence="1">Belongs to the HesA/MoeB/ThiF family.</text>
</comment>
<dbReference type="InterPro" id="IPR000594">
    <property type="entry name" value="ThiF_NAD_FAD-bd"/>
</dbReference>
<evidence type="ECO:0000256" key="5">
    <source>
        <dbReference type="ARBA" id="ARBA00052218"/>
    </source>
</evidence>
<name>A0A7C3SJI5_9BACT</name>
<dbReference type="GO" id="GO:0004792">
    <property type="term" value="F:thiosulfate-cyanide sulfurtransferase activity"/>
    <property type="evidence" value="ECO:0007669"/>
    <property type="project" value="TreeGrafter"/>
</dbReference>
<dbReference type="SUPFAM" id="SSF69572">
    <property type="entry name" value="Activating enzymes of the ubiquitin-like proteins"/>
    <property type="match status" value="1"/>
</dbReference>
<dbReference type="GO" id="GO:0008641">
    <property type="term" value="F:ubiquitin-like modifier activating enzyme activity"/>
    <property type="evidence" value="ECO:0007669"/>
    <property type="project" value="InterPro"/>
</dbReference>
<dbReference type="NCBIfam" id="NF004281">
    <property type="entry name" value="PRK05690.1"/>
    <property type="match status" value="1"/>
</dbReference>
<evidence type="ECO:0000256" key="8">
    <source>
        <dbReference type="ARBA" id="ARBA00066884"/>
    </source>
</evidence>
<protein>
    <recommendedName>
        <fullName evidence="9">Molybdopterin-synthase adenylyltransferase</fullName>
        <ecNumber evidence="8">2.7.7.80</ecNumber>
    </recommendedName>
    <alternativeName>
        <fullName evidence="12">MoaD protein adenylase</fullName>
    </alternativeName>
    <alternativeName>
        <fullName evidence="10">Molybdopterin-converting factor subunit 1 adenylase</fullName>
    </alternativeName>
    <alternativeName>
        <fullName evidence="11">Sulfur carrier protein MoaD adenylyltransferase</fullName>
    </alternativeName>
</protein>
<dbReference type="CDD" id="cd00757">
    <property type="entry name" value="ThiF_MoeB_HesA_family"/>
    <property type="match status" value="1"/>
</dbReference>
<reference evidence="14" key="1">
    <citation type="journal article" date="2020" name="mSystems">
        <title>Genome- and Community-Level Interaction Insights into Carbon Utilization and Element Cycling Functions of Hydrothermarchaeota in Hydrothermal Sediment.</title>
        <authorList>
            <person name="Zhou Z."/>
            <person name="Liu Y."/>
            <person name="Xu W."/>
            <person name="Pan J."/>
            <person name="Luo Z.H."/>
            <person name="Li M."/>
        </authorList>
    </citation>
    <scope>NUCLEOTIDE SEQUENCE [LARGE SCALE GENOMIC DNA]</scope>
    <source>
        <strain evidence="14">SpSt-776</strain>
    </source>
</reference>
<evidence type="ECO:0000256" key="7">
    <source>
        <dbReference type="ARBA" id="ARBA00063809"/>
    </source>
</evidence>
<dbReference type="AlphaFoldDB" id="A0A7C3SJI5"/>
<dbReference type="GO" id="GO:0005524">
    <property type="term" value="F:ATP binding"/>
    <property type="evidence" value="ECO:0007669"/>
    <property type="project" value="UniProtKB-KW"/>
</dbReference>
<dbReference type="Pfam" id="PF00899">
    <property type="entry name" value="ThiF"/>
    <property type="match status" value="1"/>
</dbReference>
<evidence type="ECO:0000256" key="2">
    <source>
        <dbReference type="ARBA" id="ARBA00022679"/>
    </source>
</evidence>
<dbReference type="EC" id="2.7.7.80" evidence="8"/>
<feature type="domain" description="THIF-type NAD/FAD binding fold" evidence="13">
    <location>
        <begin position="21"/>
        <end position="250"/>
    </location>
</feature>
<dbReference type="PANTHER" id="PTHR10953:SF102">
    <property type="entry name" value="ADENYLYLTRANSFERASE AND SULFURTRANSFERASE MOCS3"/>
    <property type="match status" value="1"/>
</dbReference>
<dbReference type="GO" id="GO:0061605">
    <property type="term" value="F:molybdopterin-synthase adenylyltransferase activity"/>
    <property type="evidence" value="ECO:0007669"/>
    <property type="project" value="UniProtKB-EC"/>
</dbReference>
<evidence type="ECO:0000313" key="14">
    <source>
        <dbReference type="EMBL" id="HGB15283.1"/>
    </source>
</evidence>
<evidence type="ECO:0000256" key="12">
    <source>
        <dbReference type="ARBA" id="ARBA00078531"/>
    </source>
</evidence>
<sequence>MDCWGNIPKNAELSAEECQRYARQLLLPEVGRSGQARLRAARVTVVGAGGVGSAALFYLAAAGVGHIRVVDSDRVELSNLQRQILHRITDLGRPKAESARDTIISLNPCCQVEIFAARLEAANIGEAIPPADVVLDASDNFQTRYAVADYCWLTGIPLVSAAAAEFAGLLLIVDPAQGSPCYRCLMPEPPEDRLQGILGSVAGVMGCLQATETLKLLLGHGSELARKLLSYDALKCRFHIMPRRQAADCPLCAGYALGLTS</sequence>
<evidence type="ECO:0000256" key="11">
    <source>
        <dbReference type="ARBA" id="ARBA00075328"/>
    </source>
</evidence>
<comment type="subunit">
    <text evidence="7">Homodimer. Forms a stable heterotetrameric complex of 2 MoeB and 2 MoaD during adenylation of MoaD.</text>
</comment>
<proteinExistence type="inferred from homology"/>
<evidence type="ECO:0000256" key="1">
    <source>
        <dbReference type="ARBA" id="ARBA00009919"/>
    </source>
</evidence>
<evidence type="ECO:0000256" key="6">
    <source>
        <dbReference type="ARBA" id="ARBA00055169"/>
    </source>
</evidence>
<dbReference type="GO" id="GO:0005737">
    <property type="term" value="C:cytoplasm"/>
    <property type="evidence" value="ECO:0007669"/>
    <property type="project" value="TreeGrafter"/>
</dbReference>
<comment type="caution">
    <text evidence="14">The sequence shown here is derived from an EMBL/GenBank/DDBJ whole genome shotgun (WGS) entry which is preliminary data.</text>
</comment>
<dbReference type="Gene3D" id="3.40.50.720">
    <property type="entry name" value="NAD(P)-binding Rossmann-like Domain"/>
    <property type="match status" value="1"/>
</dbReference>
<dbReference type="InterPro" id="IPR035985">
    <property type="entry name" value="Ubiquitin-activating_enz"/>
</dbReference>
<dbReference type="EMBL" id="DTHB01000053">
    <property type="protein sequence ID" value="HGB15283.1"/>
    <property type="molecule type" value="Genomic_DNA"/>
</dbReference>
<dbReference type="InterPro" id="IPR045886">
    <property type="entry name" value="ThiF/MoeB/HesA"/>
</dbReference>
<evidence type="ECO:0000256" key="3">
    <source>
        <dbReference type="ARBA" id="ARBA00022741"/>
    </source>
</evidence>
<dbReference type="PANTHER" id="PTHR10953">
    <property type="entry name" value="UBIQUITIN-ACTIVATING ENZYME E1"/>
    <property type="match status" value="1"/>
</dbReference>
<dbReference type="FunFam" id="3.40.50.720:FF:000033">
    <property type="entry name" value="Adenylyltransferase and sulfurtransferase MOCS3"/>
    <property type="match status" value="1"/>
</dbReference>
<evidence type="ECO:0000256" key="9">
    <source>
        <dbReference type="ARBA" id="ARBA00073635"/>
    </source>
</evidence>
<gene>
    <name evidence="14" type="ORF">ENV62_08625</name>
</gene>
<keyword evidence="3" id="KW-0547">Nucleotide-binding</keyword>
<evidence type="ECO:0000256" key="4">
    <source>
        <dbReference type="ARBA" id="ARBA00022840"/>
    </source>
</evidence>
<evidence type="ECO:0000259" key="13">
    <source>
        <dbReference type="Pfam" id="PF00899"/>
    </source>
</evidence>
<comment type="function">
    <text evidence="6">Catalyzes the adenylation by ATP of the carboxyl group of the C-terminal glycine of sulfur carrier protein MoaD.</text>
</comment>
<keyword evidence="2" id="KW-0808">Transferase</keyword>
<evidence type="ECO:0000256" key="10">
    <source>
        <dbReference type="ARBA" id="ARBA00075110"/>
    </source>
</evidence>
<accession>A0A7C3SJI5</accession>
<comment type="catalytic activity">
    <reaction evidence="5">
        <text>[molybdopterin-synthase sulfur-carrier protein]-C-terminal Gly-Gly + ATP + H(+) = [molybdopterin-synthase sulfur-carrier protein]-C-terminal Gly-Gly-AMP + diphosphate</text>
        <dbReference type="Rhea" id="RHEA:43616"/>
        <dbReference type="Rhea" id="RHEA-COMP:12159"/>
        <dbReference type="Rhea" id="RHEA-COMP:12202"/>
        <dbReference type="ChEBI" id="CHEBI:15378"/>
        <dbReference type="ChEBI" id="CHEBI:30616"/>
        <dbReference type="ChEBI" id="CHEBI:33019"/>
        <dbReference type="ChEBI" id="CHEBI:90618"/>
        <dbReference type="ChEBI" id="CHEBI:90778"/>
        <dbReference type="EC" id="2.7.7.80"/>
    </reaction>
</comment>
<keyword evidence="4" id="KW-0067">ATP-binding</keyword>